<dbReference type="Pfam" id="PF02089">
    <property type="entry name" value="Palm_thioest"/>
    <property type="match status" value="1"/>
</dbReference>
<dbReference type="AlphaFoldDB" id="A0AAE0BI19"/>
<evidence type="ECO:0000256" key="4">
    <source>
        <dbReference type="ARBA" id="ARBA00022801"/>
    </source>
</evidence>
<evidence type="ECO:0000313" key="10">
    <source>
        <dbReference type="Proteomes" id="UP001190700"/>
    </source>
</evidence>
<dbReference type="EC" id="3.1.2.22" evidence="1"/>
<comment type="caution">
    <text evidence="9">The sequence shown here is derived from an EMBL/GenBank/DDBJ whole genome shotgun (WGS) entry which is preliminary data.</text>
</comment>
<dbReference type="GO" id="GO:0005764">
    <property type="term" value="C:lysosome"/>
    <property type="evidence" value="ECO:0007669"/>
    <property type="project" value="TreeGrafter"/>
</dbReference>
<dbReference type="PANTHER" id="PTHR11247:SF8">
    <property type="entry name" value="PALMITOYL-PROTEIN THIOESTERASE 1"/>
    <property type="match status" value="1"/>
</dbReference>
<gene>
    <name evidence="9" type="ORF">CYMTET_52937</name>
</gene>
<name>A0AAE0BI19_9CHLO</name>
<sequence length="346" mass="38510">MSDRHRYLNEESASDVRRSTPKAQRLRICRVRNSLNPTTKFDVAARKMSVNMLAMLAVVACVPCVFSEPLPSVFAHGMGDSCFNDGMKSITAALGAHRGSYAVCIPTGDTQSSDTDNGFFMTMDKNVDVFAEAVRKDPKLAGGFNAVGFSQGNSIVRGYIQKYNDPPVSTFLSVHGTVVGVASFPKCDPSGLLGPVCKLLDRYLVGPIAYTKFAQNLLFQADYFRDPKQVDSSDYKANSQMAQWNNEGNTVDPTIKENFAKTKRFAMIKAEKDTMIYPNDGEWWGCFDTDGSTRLAMKDTRWYKEDLFGLKTADEAGKLFFNTTDGDHLQFSEAQLYGWADQYFLE</sequence>
<keyword evidence="4" id="KW-0378">Hydrolase</keyword>
<evidence type="ECO:0000256" key="1">
    <source>
        <dbReference type="ARBA" id="ARBA00012423"/>
    </source>
</evidence>
<evidence type="ECO:0000313" key="9">
    <source>
        <dbReference type="EMBL" id="KAK3236956.1"/>
    </source>
</evidence>
<evidence type="ECO:0000256" key="2">
    <source>
        <dbReference type="ARBA" id="ARBA00014212"/>
    </source>
</evidence>
<dbReference type="PRINTS" id="PR00414">
    <property type="entry name" value="PPTHIESTRASE"/>
</dbReference>
<dbReference type="InterPro" id="IPR002472">
    <property type="entry name" value="Palm_thioest"/>
</dbReference>
<proteinExistence type="predicted"/>
<evidence type="ECO:0000256" key="3">
    <source>
        <dbReference type="ARBA" id="ARBA00022729"/>
    </source>
</evidence>
<feature type="region of interest" description="Disordered" evidence="8">
    <location>
        <begin position="1"/>
        <end position="21"/>
    </location>
</feature>
<reference evidence="9 10" key="1">
    <citation type="journal article" date="2015" name="Genome Biol. Evol.">
        <title>Comparative Genomics of a Bacterivorous Green Alga Reveals Evolutionary Causalities and Consequences of Phago-Mixotrophic Mode of Nutrition.</title>
        <authorList>
            <person name="Burns J.A."/>
            <person name="Paasch A."/>
            <person name="Narechania A."/>
            <person name="Kim E."/>
        </authorList>
    </citation>
    <scope>NUCLEOTIDE SEQUENCE [LARGE SCALE GENOMIC DNA]</scope>
    <source>
        <strain evidence="9 10">PLY_AMNH</strain>
    </source>
</reference>
<dbReference type="SUPFAM" id="SSF53474">
    <property type="entry name" value="alpha/beta-Hydrolases"/>
    <property type="match status" value="1"/>
</dbReference>
<keyword evidence="10" id="KW-1185">Reference proteome</keyword>
<evidence type="ECO:0000256" key="7">
    <source>
        <dbReference type="ARBA" id="ARBA00031934"/>
    </source>
</evidence>
<organism evidence="9 10">
    <name type="scientific">Cymbomonas tetramitiformis</name>
    <dbReference type="NCBI Taxonomy" id="36881"/>
    <lineage>
        <taxon>Eukaryota</taxon>
        <taxon>Viridiplantae</taxon>
        <taxon>Chlorophyta</taxon>
        <taxon>Pyramimonadophyceae</taxon>
        <taxon>Pyramimonadales</taxon>
        <taxon>Pyramimonadaceae</taxon>
        <taxon>Cymbomonas</taxon>
    </lineage>
</organism>
<evidence type="ECO:0000256" key="5">
    <source>
        <dbReference type="ARBA" id="ARBA00023157"/>
    </source>
</evidence>
<evidence type="ECO:0000256" key="8">
    <source>
        <dbReference type="SAM" id="MobiDB-lite"/>
    </source>
</evidence>
<keyword evidence="6" id="KW-0325">Glycoprotein</keyword>
<evidence type="ECO:0000256" key="6">
    <source>
        <dbReference type="ARBA" id="ARBA00023180"/>
    </source>
</evidence>
<protein>
    <recommendedName>
        <fullName evidence="2">Palmitoyl-protein thioesterase 1</fullName>
        <ecNumber evidence="1">3.1.2.22</ecNumber>
    </recommendedName>
    <alternativeName>
        <fullName evidence="7">Palmitoyl-protein hydrolase 1</fullName>
    </alternativeName>
</protein>
<keyword evidence="3" id="KW-0732">Signal</keyword>
<accession>A0AAE0BI19</accession>
<dbReference type="Gene3D" id="3.40.50.1820">
    <property type="entry name" value="alpha/beta hydrolase"/>
    <property type="match status" value="1"/>
</dbReference>
<feature type="compositionally biased region" description="Basic and acidic residues" evidence="8">
    <location>
        <begin position="1"/>
        <end position="18"/>
    </location>
</feature>
<dbReference type="PANTHER" id="PTHR11247">
    <property type="entry name" value="PALMITOYL-PROTEIN THIOESTERASE/DOLICHYLDIPHOSPHATASE 1"/>
    <property type="match status" value="1"/>
</dbReference>
<dbReference type="EMBL" id="LGRX02034756">
    <property type="protein sequence ID" value="KAK3236956.1"/>
    <property type="molecule type" value="Genomic_DNA"/>
</dbReference>
<keyword evidence="5" id="KW-1015">Disulfide bond</keyword>
<dbReference type="Proteomes" id="UP001190700">
    <property type="component" value="Unassembled WGS sequence"/>
</dbReference>
<dbReference type="GO" id="GO:0008474">
    <property type="term" value="F:palmitoyl-(protein) hydrolase activity"/>
    <property type="evidence" value="ECO:0007669"/>
    <property type="project" value="UniProtKB-EC"/>
</dbReference>
<dbReference type="InterPro" id="IPR029058">
    <property type="entry name" value="AB_hydrolase_fold"/>
</dbReference>